<name>A0A226XAZ8_CABSO</name>
<comment type="caution">
    <text evidence="1">The sequence shown here is derived from an EMBL/GenBank/DDBJ whole genome shotgun (WGS) entry which is preliminary data.</text>
</comment>
<organism evidence="1 2">
    <name type="scientific">Caballeronia sordidicola</name>
    <name type="common">Burkholderia sordidicola</name>
    <dbReference type="NCBI Taxonomy" id="196367"/>
    <lineage>
        <taxon>Bacteria</taxon>
        <taxon>Pseudomonadati</taxon>
        <taxon>Pseudomonadota</taxon>
        <taxon>Betaproteobacteria</taxon>
        <taxon>Burkholderiales</taxon>
        <taxon>Burkholderiaceae</taxon>
        <taxon>Caballeronia</taxon>
    </lineage>
</organism>
<evidence type="ECO:0000313" key="2">
    <source>
        <dbReference type="Proteomes" id="UP000214720"/>
    </source>
</evidence>
<reference evidence="2" key="1">
    <citation type="submission" date="2017-01" db="EMBL/GenBank/DDBJ databases">
        <title>Genome Analysis of Deinococcus marmoris KOPRI26562.</title>
        <authorList>
            <person name="Kim J.H."/>
            <person name="Oh H.-M."/>
        </authorList>
    </citation>
    <scope>NUCLEOTIDE SEQUENCE [LARGE SCALE GENOMIC DNA]</scope>
    <source>
        <strain evidence="2">PAMC 26633</strain>
    </source>
</reference>
<dbReference type="EMBL" id="MTHB01000027">
    <property type="protein sequence ID" value="OXC80008.1"/>
    <property type="molecule type" value="Genomic_DNA"/>
</dbReference>
<sequence>MRARWRTGCAFSTTARYARKAPQPICSNVRNILAHAISCAGYSPPPTRLRPEYPT</sequence>
<evidence type="ECO:0000313" key="1">
    <source>
        <dbReference type="EMBL" id="OXC80008.1"/>
    </source>
</evidence>
<proteinExistence type="predicted"/>
<dbReference type="AlphaFoldDB" id="A0A226XAZ8"/>
<dbReference type="Proteomes" id="UP000214720">
    <property type="component" value="Unassembled WGS sequence"/>
</dbReference>
<gene>
    <name evidence="1" type="ORF">BSU04_04250</name>
</gene>
<protein>
    <submittedName>
        <fullName evidence="1">Uncharacterized protein</fullName>
    </submittedName>
</protein>
<accession>A0A226XAZ8</accession>